<dbReference type="InterPro" id="IPR045540">
    <property type="entry name" value="YegS/DAGK_C"/>
</dbReference>
<evidence type="ECO:0000313" key="2">
    <source>
        <dbReference type="EMBL" id="MDG2991238.1"/>
    </source>
</evidence>
<keyword evidence="3" id="KW-1185">Reference proteome</keyword>
<dbReference type="InterPro" id="IPR016064">
    <property type="entry name" value="NAD/diacylglycerol_kinase_sf"/>
</dbReference>
<dbReference type="NCBIfam" id="NF002033">
    <property type="entry name" value="PRK00861.1"/>
    <property type="match status" value="1"/>
</dbReference>
<proteinExistence type="predicted"/>
<evidence type="ECO:0000259" key="1">
    <source>
        <dbReference type="PROSITE" id="PS50146"/>
    </source>
</evidence>
<dbReference type="InterPro" id="IPR001206">
    <property type="entry name" value="Diacylglycerol_kinase_cat_dom"/>
</dbReference>
<dbReference type="Pfam" id="PF00781">
    <property type="entry name" value="DAGK_cat"/>
    <property type="match status" value="1"/>
</dbReference>
<dbReference type="SMART" id="SM00046">
    <property type="entry name" value="DAGKc"/>
    <property type="match status" value="1"/>
</dbReference>
<dbReference type="RefSeq" id="WP_277867113.1">
    <property type="nucleotide sequence ID" value="NZ_JAKKUT010000002.1"/>
</dbReference>
<accession>A0ABT6F0B5</accession>
<evidence type="ECO:0000313" key="3">
    <source>
        <dbReference type="Proteomes" id="UP001154265"/>
    </source>
</evidence>
<comment type="caution">
    <text evidence="2">The sequence shown here is derived from an EMBL/GenBank/DDBJ whole genome shotgun (WGS) entry which is preliminary data.</text>
</comment>
<dbReference type="GO" id="GO:0016301">
    <property type="term" value="F:kinase activity"/>
    <property type="evidence" value="ECO:0007669"/>
    <property type="project" value="UniProtKB-KW"/>
</dbReference>
<organism evidence="2 3">
    <name type="scientific">Candidatus Synechococcus calcipolaris G9</name>
    <dbReference type="NCBI Taxonomy" id="1497997"/>
    <lineage>
        <taxon>Bacteria</taxon>
        <taxon>Bacillati</taxon>
        <taxon>Cyanobacteriota</taxon>
        <taxon>Cyanophyceae</taxon>
        <taxon>Synechococcales</taxon>
        <taxon>Synechococcaceae</taxon>
        <taxon>Synechococcus</taxon>
    </lineage>
</organism>
<dbReference type="InterPro" id="IPR017438">
    <property type="entry name" value="ATP-NAD_kinase_N"/>
</dbReference>
<dbReference type="PROSITE" id="PS50146">
    <property type="entry name" value="DAGK"/>
    <property type="match status" value="1"/>
</dbReference>
<dbReference type="EMBL" id="JAKKUT010000002">
    <property type="protein sequence ID" value="MDG2991238.1"/>
    <property type="molecule type" value="Genomic_DNA"/>
</dbReference>
<keyword evidence="2" id="KW-0418">Kinase</keyword>
<feature type="domain" description="DAGKc" evidence="1">
    <location>
        <begin position="13"/>
        <end position="142"/>
    </location>
</feature>
<sequence>MNHGKPDPHVSRPRKRRAHLIFNPVAGQGNAEARLFVLQDILHPHFDLTIELTEPDIPVEAMAQEAIAPGVDAIFAAGGDGTISGVAHALIGTSIPLGVIPLGTANAFGAALGIPANLEAACQVVIEGHHQWVDTACCNGRTLILLAGIGFEAEMAERASREAKDRLGALAYLWAGLQQLQDQEEFQVSFCLDGQGSDLMAKAITIANAAPSTSVLAHGTGNVIADDGLLDITIAHTENRLEAFNALLQLFRSALTQIPPDRENIIGLRGKHLKIETDPPQKVVLDGEMIGTTPVEITCAPKSLRVFVPLVPEQESNLQKLLELDHAEPGT</sequence>
<dbReference type="SUPFAM" id="SSF111331">
    <property type="entry name" value="NAD kinase/diacylglycerol kinase-like"/>
    <property type="match status" value="1"/>
</dbReference>
<dbReference type="Pfam" id="PF19279">
    <property type="entry name" value="YegS_C"/>
    <property type="match status" value="1"/>
</dbReference>
<protein>
    <submittedName>
        <fullName evidence="2">YegS/Rv2252/BmrU family lipid kinase</fullName>
    </submittedName>
</protein>
<dbReference type="Proteomes" id="UP001154265">
    <property type="component" value="Unassembled WGS sequence"/>
</dbReference>
<reference evidence="2" key="2">
    <citation type="submission" date="2022-01" db="EMBL/GenBank/DDBJ databases">
        <authorList>
            <person name="Zivanovic Y."/>
            <person name="Moreira D."/>
            <person name="Lopez-Garcia P."/>
        </authorList>
    </citation>
    <scope>NUCLEOTIDE SEQUENCE</scope>
    <source>
        <strain evidence="2">G9</strain>
    </source>
</reference>
<name>A0ABT6F0B5_9SYNE</name>
<dbReference type="PANTHER" id="PTHR30492:SF0">
    <property type="entry name" value="METHYLGLYOXAL SYNTHASE"/>
    <property type="match status" value="1"/>
</dbReference>
<dbReference type="NCBIfam" id="TIGR00147">
    <property type="entry name" value="YegS/Rv2252/BmrU family lipid kinase"/>
    <property type="match status" value="1"/>
</dbReference>
<dbReference type="InterPro" id="IPR005218">
    <property type="entry name" value="Diacylglycerol/lipid_kinase"/>
</dbReference>
<keyword evidence="2" id="KW-0808">Transferase</keyword>
<dbReference type="Gene3D" id="2.60.200.40">
    <property type="match status" value="1"/>
</dbReference>
<gene>
    <name evidence="2" type="ORF">L3556_09890</name>
</gene>
<reference evidence="2" key="1">
    <citation type="journal article" date="2022" name="Genome Biol. Evol.">
        <title>A New Gene Family Diagnostic for Intracellular Biomineralization of Amorphous Ca Carbonates by Cyanobacteria.</title>
        <authorList>
            <person name="Benzerara K."/>
            <person name="Duprat E."/>
            <person name="Bitard-Feildel T."/>
            <person name="Caumes G."/>
            <person name="Cassier-Chauvat C."/>
            <person name="Chauvat F."/>
            <person name="Dezi M."/>
            <person name="Diop S.I."/>
            <person name="Gaschignard G."/>
            <person name="Gorgen S."/>
            <person name="Gugger M."/>
            <person name="Lopez-Garcia P."/>
            <person name="Millet M."/>
            <person name="Skouri-Panet F."/>
            <person name="Moreira D."/>
            <person name="Callebaut I."/>
        </authorList>
    </citation>
    <scope>NUCLEOTIDE SEQUENCE</scope>
    <source>
        <strain evidence="2">G9</strain>
    </source>
</reference>
<dbReference type="PANTHER" id="PTHR30492">
    <property type="entry name" value="METHYLGLYOXAL SYNTHASE"/>
    <property type="match status" value="1"/>
</dbReference>
<dbReference type="Gene3D" id="3.40.50.10330">
    <property type="entry name" value="Probable inorganic polyphosphate/atp-NAD kinase, domain 1"/>
    <property type="match status" value="1"/>
</dbReference>
<dbReference type="InterPro" id="IPR004363">
    <property type="entry name" value="Methylgl_synth"/>
</dbReference>